<keyword evidence="2" id="KW-0813">Transport</keyword>
<feature type="domain" description="Amino acid transporter transmembrane" evidence="9">
    <location>
        <begin position="97"/>
        <end position="501"/>
    </location>
</feature>
<dbReference type="AlphaFoldDB" id="A0AAD6EZF8"/>
<organism evidence="10 11">
    <name type="scientific">Rhynchospora tenuis</name>
    <dbReference type="NCBI Taxonomy" id="198213"/>
    <lineage>
        <taxon>Eukaryota</taxon>
        <taxon>Viridiplantae</taxon>
        <taxon>Streptophyta</taxon>
        <taxon>Embryophyta</taxon>
        <taxon>Tracheophyta</taxon>
        <taxon>Spermatophyta</taxon>
        <taxon>Magnoliopsida</taxon>
        <taxon>Liliopsida</taxon>
        <taxon>Poales</taxon>
        <taxon>Cyperaceae</taxon>
        <taxon>Cyperoideae</taxon>
        <taxon>Rhynchosporeae</taxon>
        <taxon>Rhynchospora</taxon>
    </lineage>
</organism>
<dbReference type="Pfam" id="PF01490">
    <property type="entry name" value="Aa_trans"/>
    <property type="match status" value="1"/>
</dbReference>
<feature type="transmembrane region" description="Helical" evidence="8">
    <location>
        <begin position="379"/>
        <end position="403"/>
    </location>
</feature>
<evidence type="ECO:0000256" key="8">
    <source>
        <dbReference type="SAM" id="Phobius"/>
    </source>
</evidence>
<feature type="transmembrane region" description="Helical" evidence="8">
    <location>
        <begin position="221"/>
        <end position="237"/>
    </location>
</feature>
<evidence type="ECO:0000313" key="11">
    <source>
        <dbReference type="Proteomes" id="UP001210211"/>
    </source>
</evidence>
<feature type="transmembrane region" description="Helical" evidence="8">
    <location>
        <begin position="125"/>
        <end position="147"/>
    </location>
</feature>
<feature type="transmembrane region" description="Helical" evidence="8">
    <location>
        <begin position="176"/>
        <end position="201"/>
    </location>
</feature>
<keyword evidence="3 8" id="KW-0812">Transmembrane</keyword>
<dbReference type="EMBL" id="JAMRDG010000001">
    <property type="protein sequence ID" value="KAJ3706809.1"/>
    <property type="molecule type" value="Genomic_DNA"/>
</dbReference>
<keyword evidence="5 8" id="KW-1133">Transmembrane helix</keyword>
<dbReference type="PANTHER" id="PTHR48017">
    <property type="entry name" value="OS05G0424000 PROTEIN-RELATED"/>
    <property type="match status" value="1"/>
</dbReference>
<keyword evidence="6 8" id="KW-0472">Membrane</keyword>
<evidence type="ECO:0000256" key="7">
    <source>
        <dbReference type="SAM" id="MobiDB-lite"/>
    </source>
</evidence>
<keyword evidence="11" id="KW-1185">Reference proteome</keyword>
<reference evidence="10 11" key="1">
    <citation type="journal article" date="2022" name="Cell">
        <title>Repeat-based holocentromeres influence genome architecture and karyotype evolution.</title>
        <authorList>
            <person name="Hofstatter P.G."/>
            <person name="Thangavel G."/>
            <person name="Lux T."/>
            <person name="Neumann P."/>
            <person name="Vondrak T."/>
            <person name="Novak P."/>
            <person name="Zhang M."/>
            <person name="Costa L."/>
            <person name="Castellani M."/>
            <person name="Scott A."/>
            <person name="Toegelov H."/>
            <person name="Fuchs J."/>
            <person name="Mata-Sucre Y."/>
            <person name="Dias Y."/>
            <person name="Vanzela A.L.L."/>
            <person name="Huettel B."/>
            <person name="Almeida C.C.S."/>
            <person name="Simkova H."/>
            <person name="Souza G."/>
            <person name="Pedrosa-Harand A."/>
            <person name="Macas J."/>
            <person name="Mayer K.F.X."/>
            <person name="Houben A."/>
            <person name="Marques A."/>
        </authorList>
    </citation>
    <scope>NUCLEOTIDE SEQUENCE [LARGE SCALE GENOMIC DNA]</scope>
    <source>
        <strain evidence="10">RhyTen1mFocal</strain>
    </source>
</reference>
<comment type="subcellular location">
    <subcellularLocation>
        <location evidence="1">Membrane</location>
    </subcellularLocation>
</comment>
<proteinExistence type="predicted"/>
<evidence type="ECO:0000259" key="9">
    <source>
        <dbReference type="Pfam" id="PF01490"/>
    </source>
</evidence>
<protein>
    <recommendedName>
        <fullName evidence="9">Amino acid transporter transmembrane domain-containing protein</fullName>
    </recommendedName>
</protein>
<accession>A0AAD6EZF8</accession>
<dbReference type="GO" id="GO:0006865">
    <property type="term" value="P:amino acid transport"/>
    <property type="evidence" value="ECO:0007669"/>
    <property type="project" value="UniProtKB-KW"/>
</dbReference>
<evidence type="ECO:0000256" key="6">
    <source>
        <dbReference type="ARBA" id="ARBA00023136"/>
    </source>
</evidence>
<comment type="caution">
    <text evidence="10">The sequence shown here is derived from an EMBL/GenBank/DDBJ whole genome shotgun (WGS) entry which is preliminary data.</text>
</comment>
<feature type="transmembrane region" description="Helical" evidence="8">
    <location>
        <begin position="244"/>
        <end position="264"/>
    </location>
</feature>
<feature type="transmembrane region" description="Helical" evidence="8">
    <location>
        <begin position="98"/>
        <end position="119"/>
    </location>
</feature>
<gene>
    <name evidence="10" type="ORF">LUZ61_010514</name>
</gene>
<evidence type="ECO:0000256" key="1">
    <source>
        <dbReference type="ARBA" id="ARBA00004370"/>
    </source>
</evidence>
<feature type="region of interest" description="Disordered" evidence="7">
    <location>
        <begin position="1"/>
        <end position="53"/>
    </location>
</feature>
<feature type="transmembrane region" description="Helical" evidence="8">
    <location>
        <begin position="424"/>
        <end position="444"/>
    </location>
</feature>
<name>A0AAD6EZF8_9POAL</name>
<dbReference type="GO" id="GO:0016020">
    <property type="term" value="C:membrane"/>
    <property type="evidence" value="ECO:0007669"/>
    <property type="project" value="UniProtKB-SubCell"/>
</dbReference>
<feature type="transmembrane region" description="Helical" evidence="8">
    <location>
        <begin position="450"/>
        <end position="470"/>
    </location>
</feature>
<feature type="transmembrane region" description="Helical" evidence="8">
    <location>
        <begin position="482"/>
        <end position="506"/>
    </location>
</feature>
<dbReference type="Proteomes" id="UP001210211">
    <property type="component" value="Unassembled WGS sequence"/>
</dbReference>
<evidence type="ECO:0000313" key="10">
    <source>
        <dbReference type="EMBL" id="KAJ3706809.1"/>
    </source>
</evidence>
<feature type="transmembrane region" description="Helical" evidence="8">
    <location>
        <begin position="330"/>
        <end position="353"/>
    </location>
</feature>
<evidence type="ECO:0000256" key="5">
    <source>
        <dbReference type="ARBA" id="ARBA00022989"/>
    </source>
</evidence>
<keyword evidence="4" id="KW-0029">Amino-acid transport</keyword>
<evidence type="ECO:0000256" key="2">
    <source>
        <dbReference type="ARBA" id="ARBA00022448"/>
    </source>
</evidence>
<evidence type="ECO:0000256" key="4">
    <source>
        <dbReference type="ARBA" id="ARBA00022970"/>
    </source>
</evidence>
<evidence type="ECO:0000256" key="3">
    <source>
        <dbReference type="ARBA" id="ARBA00022692"/>
    </source>
</evidence>
<sequence>MSREVNEIISHPATPRPEARTPPVSTPPSQIHSPALRSPLPQSSTPRTPRFMRTPLASPIRHAIVTMKGHLEELGHLTKLDPKDAWLPITESRNGNSYYAAFHTLSSGIGFQALVLPVAFTYLGWTWATICLTVTFVWQLYTLWLLVHMHEAVPGTRYSRYMHLAMSVFGPKMGKILTLIPIVYLSAGICSALIIVGGSTMKLFFQIVCGSNCTSQPLTSIEWYLVFICLATVLAQLPNLNSIAGVSLIGGTTAVVYCTLIWVLSVSKGRLAGVSYDLVPAKSDLDRVLDILNALGIIAFAFRGHNLVLEIQSTMPSSLKHPSRVPMWKGVKVAYAIVALCLYPMAIGGFWAYGNKIPSSNGLLTALYEFHMNDIPRPVLGLTILLVIVNCLASFQLYAMPIFDTMEAAYVGKHNKPCPKWLRSGNRILFGAIGFLIAVAFPFLSSLGALIGGIALPITLAYPSFMWISITKPKRYGASWYLNWFLGSLGMGLSVVLTIGAFWSLIKQGVDLHFFKAAS</sequence>
<dbReference type="InterPro" id="IPR013057">
    <property type="entry name" value="AA_transpt_TM"/>
</dbReference>
<feature type="transmembrane region" description="Helical" evidence="8">
    <location>
        <begin position="291"/>
        <end position="309"/>
    </location>
</feature>